<proteinExistence type="predicted"/>
<evidence type="ECO:0000256" key="1">
    <source>
        <dbReference type="SAM" id="SignalP"/>
    </source>
</evidence>
<keyword evidence="3" id="KW-1185">Reference proteome</keyword>
<accession>A0A3M7PQ41</accession>
<name>A0A3M7PQ41_BRAPC</name>
<dbReference type="Proteomes" id="UP000276133">
    <property type="component" value="Unassembled WGS sequence"/>
</dbReference>
<feature type="chain" id="PRO_5018023755" evidence="1">
    <location>
        <begin position="20"/>
        <end position="103"/>
    </location>
</feature>
<keyword evidence="1" id="KW-0732">Signal</keyword>
<protein>
    <submittedName>
        <fullName evidence="2">Uncharacterized protein</fullName>
    </submittedName>
</protein>
<evidence type="ECO:0000313" key="3">
    <source>
        <dbReference type="Proteomes" id="UP000276133"/>
    </source>
</evidence>
<reference evidence="2 3" key="1">
    <citation type="journal article" date="2018" name="Sci. Rep.">
        <title>Genomic signatures of local adaptation to the degree of environmental predictability in rotifers.</title>
        <authorList>
            <person name="Franch-Gras L."/>
            <person name="Hahn C."/>
            <person name="Garcia-Roger E.M."/>
            <person name="Carmona M.J."/>
            <person name="Serra M."/>
            <person name="Gomez A."/>
        </authorList>
    </citation>
    <scope>NUCLEOTIDE SEQUENCE [LARGE SCALE GENOMIC DNA]</scope>
    <source>
        <strain evidence="2">HYR1</strain>
    </source>
</reference>
<feature type="signal peptide" evidence="1">
    <location>
        <begin position="1"/>
        <end position="19"/>
    </location>
</feature>
<organism evidence="2 3">
    <name type="scientific">Brachionus plicatilis</name>
    <name type="common">Marine rotifer</name>
    <name type="synonym">Brachionus muelleri</name>
    <dbReference type="NCBI Taxonomy" id="10195"/>
    <lineage>
        <taxon>Eukaryota</taxon>
        <taxon>Metazoa</taxon>
        <taxon>Spiralia</taxon>
        <taxon>Gnathifera</taxon>
        <taxon>Rotifera</taxon>
        <taxon>Eurotatoria</taxon>
        <taxon>Monogononta</taxon>
        <taxon>Pseudotrocha</taxon>
        <taxon>Ploima</taxon>
        <taxon>Brachionidae</taxon>
        <taxon>Brachionus</taxon>
    </lineage>
</organism>
<dbReference type="OrthoDB" id="2438421at2759"/>
<sequence>MLSTHFWMILAEIINILEPFEFVTNEIKEDQYNSQSNDFKLINNSLKASVSELRTEINTRFICPHQYLGKQSLPSVEHLFQTDDTWIFQQDGALPHAAYSGSD</sequence>
<comment type="caution">
    <text evidence="2">The sequence shown here is derived from an EMBL/GenBank/DDBJ whole genome shotgun (WGS) entry which is preliminary data.</text>
</comment>
<evidence type="ECO:0000313" key="2">
    <source>
        <dbReference type="EMBL" id="RNA01242.1"/>
    </source>
</evidence>
<dbReference type="AlphaFoldDB" id="A0A3M7PQ41"/>
<gene>
    <name evidence="2" type="ORF">BpHYR1_014016</name>
</gene>
<dbReference type="EMBL" id="REGN01009397">
    <property type="protein sequence ID" value="RNA01242.1"/>
    <property type="molecule type" value="Genomic_DNA"/>
</dbReference>